<dbReference type="SUPFAM" id="SSF88659">
    <property type="entry name" value="Sigma3 and sigma4 domains of RNA polymerase sigma factors"/>
    <property type="match status" value="1"/>
</dbReference>
<evidence type="ECO:0000256" key="4">
    <source>
        <dbReference type="ARBA" id="ARBA00023163"/>
    </source>
</evidence>
<gene>
    <name evidence="8" type="ORF">ACFFIC_12110</name>
</gene>
<dbReference type="Gene3D" id="1.10.10.10">
    <property type="entry name" value="Winged helix-like DNA-binding domain superfamily/Winged helix DNA-binding domain"/>
    <property type="match status" value="1"/>
</dbReference>
<dbReference type="InterPro" id="IPR014284">
    <property type="entry name" value="RNA_pol_sigma-70_dom"/>
</dbReference>
<organism evidence="8 9">
    <name type="scientific">Muricoccus vinaceus</name>
    <dbReference type="NCBI Taxonomy" id="424704"/>
    <lineage>
        <taxon>Bacteria</taxon>
        <taxon>Pseudomonadati</taxon>
        <taxon>Pseudomonadota</taxon>
        <taxon>Alphaproteobacteria</taxon>
        <taxon>Acetobacterales</taxon>
        <taxon>Roseomonadaceae</taxon>
        <taxon>Muricoccus</taxon>
    </lineage>
</organism>
<evidence type="ECO:0000256" key="3">
    <source>
        <dbReference type="ARBA" id="ARBA00023082"/>
    </source>
</evidence>
<keyword evidence="9" id="KW-1185">Reference proteome</keyword>
<dbReference type="RefSeq" id="WP_377050599.1">
    <property type="nucleotide sequence ID" value="NZ_JBHLVZ010000025.1"/>
</dbReference>
<evidence type="ECO:0000256" key="2">
    <source>
        <dbReference type="ARBA" id="ARBA00023015"/>
    </source>
</evidence>
<dbReference type="InterPro" id="IPR013249">
    <property type="entry name" value="RNA_pol_sigma70_r4_t2"/>
</dbReference>
<reference evidence="8 9" key="1">
    <citation type="submission" date="2024-09" db="EMBL/GenBank/DDBJ databases">
        <authorList>
            <person name="Sun Q."/>
            <person name="Mori K."/>
        </authorList>
    </citation>
    <scope>NUCLEOTIDE SEQUENCE [LARGE SCALE GENOMIC DNA]</scope>
    <source>
        <strain evidence="8 9">CCM 7468</strain>
    </source>
</reference>
<keyword evidence="3" id="KW-0731">Sigma factor</keyword>
<keyword evidence="2" id="KW-0805">Transcription regulation</keyword>
<dbReference type="InterPro" id="IPR036388">
    <property type="entry name" value="WH-like_DNA-bd_sf"/>
</dbReference>
<dbReference type="PANTHER" id="PTHR43133:SF25">
    <property type="entry name" value="RNA POLYMERASE SIGMA FACTOR RFAY-RELATED"/>
    <property type="match status" value="1"/>
</dbReference>
<keyword evidence="4" id="KW-0804">Transcription</keyword>
<evidence type="ECO:0000256" key="1">
    <source>
        <dbReference type="ARBA" id="ARBA00010641"/>
    </source>
</evidence>
<comment type="caution">
    <text evidence="8">The sequence shown here is derived from an EMBL/GenBank/DDBJ whole genome shotgun (WGS) entry which is preliminary data.</text>
</comment>
<name>A0ABV6IRP7_9PROT</name>
<dbReference type="EMBL" id="JBHLVZ010000025">
    <property type="protein sequence ID" value="MFC0386283.1"/>
    <property type="molecule type" value="Genomic_DNA"/>
</dbReference>
<dbReference type="InterPro" id="IPR013325">
    <property type="entry name" value="RNA_pol_sigma_r2"/>
</dbReference>
<protein>
    <submittedName>
        <fullName evidence="8">Sigma-70 family RNA polymerase sigma factor</fullName>
    </submittedName>
</protein>
<dbReference type="Proteomes" id="UP001589789">
    <property type="component" value="Unassembled WGS sequence"/>
</dbReference>
<dbReference type="CDD" id="cd06171">
    <property type="entry name" value="Sigma70_r4"/>
    <property type="match status" value="1"/>
</dbReference>
<evidence type="ECO:0000259" key="6">
    <source>
        <dbReference type="Pfam" id="PF04542"/>
    </source>
</evidence>
<dbReference type="NCBIfam" id="TIGR02937">
    <property type="entry name" value="sigma70-ECF"/>
    <property type="match status" value="1"/>
</dbReference>
<feature type="region of interest" description="Disordered" evidence="5">
    <location>
        <begin position="186"/>
        <end position="219"/>
    </location>
</feature>
<evidence type="ECO:0000313" key="9">
    <source>
        <dbReference type="Proteomes" id="UP001589789"/>
    </source>
</evidence>
<dbReference type="Pfam" id="PF08281">
    <property type="entry name" value="Sigma70_r4_2"/>
    <property type="match status" value="1"/>
</dbReference>
<evidence type="ECO:0000259" key="7">
    <source>
        <dbReference type="Pfam" id="PF08281"/>
    </source>
</evidence>
<dbReference type="InterPro" id="IPR007627">
    <property type="entry name" value="RNA_pol_sigma70_r2"/>
</dbReference>
<dbReference type="InterPro" id="IPR013324">
    <property type="entry name" value="RNA_pol_sigma_r3/r4-like"/>
</dbReference>
<evidence type="ECO:0000313" key="8">
    <source>
        <dbReference type="EMBL" id="MFC0386283.1"/>
    </source>
</evidence>
<sequence length="219" mass="23938">MTQTIAAETIAAEAVQPAVRATHTVADFHKLLVTTLPRLRVQALALTRNRSDADDLVQAAVTSALAAKDSFTPGTNFGAWMFRILRNRFISDVRRKRETTDIDDVPSSAFARPGAQEDSLVMRELRGHLGRLPAEQRTALVMVTVQGLSYEEVAAAMDCAVGTAKCRVFRARQTLQRWLTGEERGVDAPVAARKVSSSPRAARRHTARDEDGMGRASPV</sequence>
<dbReference type="InterPro" id="IPR039425">
    <property type="entry name" value="RNA_pol_sigma-70-like"/>
</dbReference>
<proteinExistence type="inferred from homology"/>
<accession>A0ABV6IRP7</accession>
<feature type="domain" description="RNA polymerase sigma-70 region 2" evidence="6">
    <location>
        <begin position="35"/>
        <end position="97"/>
    </location>
</feature>
<dbReference type="SUPFAM" id="SSF88946">
    <property type="entry name" value="Sigma2 domain of RNA polymerase sigma factors"/>
    <property type="match status" value="1"/>
</dbReference>
<dbReference type="PANTHER" id="PTHR43133">
    <property type="entry name" value="RNA POLYMERASE ECF-TYPE SIGMA FACTO"/>
    <property type="match status" value="1"/>
</dbReference>
<evidence type="ECO:0000256" key="5">
    <source>
        <dbReference type="SAM" id="MobiDB-lite"/>
    </source>
</evidence>
<dbReference type="Pfam" id="PF04542">
    <property type="entry name" value="Sigma70_r2"/>
    <property type="match status" value="1"/>
</dbReference>
<dbReference type="Gene3D" id="1.10.1740.10">
    <property type="match status" value="1"/>
</dbReference>
<feature type="domain" description="RNA polymerase sigma factor 70 region 4 type 2" evidence="7">
    <location>
        <begin position="129"/>
        <end position="175"/>
    </location>
</feature>
<comment type="similarity">
    <text evidence="1">Belongs to the sigma-70 factor family. ECF subfamily.</text>
</comment>